<dbReference type="PANTHER" id="PTHR34138">
    <property type="entry name" value="CELL SHAPE-DETERMINING PROTEIN MREC"/>
    <property type="match status" value="1"/>
</dbReference>
<dbReference type="InterPro" id="IPR007221">
    <property type="entry name" value="MreC"/>
</dbReference>
<evidence type="ECO:0000313" key="6">
    <source>
        <dbReference type="EMBL" id="SVA93441.1"/>
    </source>
</evidence>
<dbReference type="PANTHER" id="PTHR34138:SF1">
    <property type="entry name" value="CELL SHAPE-DETERMINING PROTEIN MREC"/>
    <property type="match status" value="1"/>
</dbReference>
<dbReference type="PIRSF" id="PIRSF038471">
    <property type="entry name" value="MreC"/>
    <property type="match status" value="1"/>
</dbReference>
<dbReference type="InterPro" id="IPR042177">
    <property type="entry name" value="Cell/Rod_1"/>
</dbReference>
<organism evidence="6">
    <name type="scientific">marine metagenome</name>
    <dbReference type="NCBI Taxonomy" id="408172"/>
    <lineage>
        <taxon>unclassified sequences</taxon>
        <taxon>metagenomes</taxon>
        <taxon>ecological metagenomes</taxon>
    </lineage>
</organism>
<accession>A0A381ZWT5</accession>
<dbReference type="InterPro" id="IPR055342">
    <property type="entry name" value="MreC_beta-barrel_core"/>
</dbReference>
<sequence>MKRFFYKSQQTAVGAVLLTVFLLLVMPEGVRARLKSAIGGLFLPAVSISTTGKAALKSLGQLGVSDRDPFLTNQTLDQGPGAASSITELQLENDRLAGENKRLRDAAGWEQRIPWETRLARVVGRDPFNWWRRIKINLGTNKEARLRLNQPIISVRGELVGRISEVGPLTSWVLLVGDPNCRFSALLKESRSQGGIVSPRQYSADPRVVELTYLPNDIEVRPGQAVVTSGMGGAFPKEIPVGQVVDSWVSKNGLYTEARVKLHANLNQLENVRVLTKY</sequence>
<evidence type="ECO:0000256" key="4">
    <source>
        <dbReference type="ARBA" id="ARBA00032089"/>
    </source>
</evidence>
<evidence type="ECO:0000256" key="3">
    <source>
        <dbReference type="ARBA" id="ARBA00022960"/>
    </source>
</evidence>
<name>A0A381ZWT5_9ZZZZ</name>
<proteinExistence type="inferred from homology"/>
<comment type="similarity">
    <text evidence="1">Belongs to the MreC family.</text>
</comment>
<evidence type="ECO:0000256" key="1">
    <source>
        <dbReference type="ARBA" id="ARBA00009369"/>
    </source>
</evidence>
<dbReference type="InterPro" id="IPR042175">
    <property type="entry name" value="Cell/Rod_MreC_2"/>
</dbReference>
<evidence type="ECO:0000259" key="5">
    <source>
        <dbReference type="Pfam" id="PF04085"/>
    </source>
</evidence>
<gene>
    <name evidence="6" type="ORF">METZ01_LOCUS146295</name>
</gene>
<dbReference type="AlphaFoldDB" id="A0A381ZWT5"/>
<dbReference type="Pfam" id="PF04085">
    <property type="entry name" value="MreC"/>
    <property type="match status" value="1"/>
</dbReference>
<dbReference type="Gene3D" id="2.40.10.350">
    <property type="entry name" value="Rod shape-determining protein MreC, domain 2"/>
    <property type="match status" value="1"/>
</dbReference>
<dbReference type="GO" id="GO:0005886">
    <property type="term" value="C:plasma membrane"/>
    <property type="evidence" value="ECO:0007669"/>
    <property type="project" value="TreeGrafter"/>
</dbReference>
<evidence type="ECO:0000256" key="2">
    <source>
        <dbReference type="ARBA" id="ARBA00013855"/>
    </source>
</evidence>
<reference evidence="6" key="1">
    <citation type="submission" date="2018-05" db="EMBL/GenBank/DDBJ databases">
        <authorList>
            <person name="Lanie J.A."/>
            <person name="Ng W.-L."/>
            <person name="Kazmierczak K.M."/>
            <person name="Andrzejewski T.M."/>
            <person name="Davidsen T.M."/>
            <person name="Wayne K.J."/>
            <person name="Tettelin H."/>
            <person name="Glass J.I."/>
            <person name="Rusch D."/>
            <person name="Podicherti R."/>
            <person name="Tsui H.-C.T."/>
            <person name="Winkler M.E."/>
        </authorList>
    </citation>
    <scope>NUCLEOTIDE SEQUENCE</scope>
</reference>
<dbReference type="EMBL" id="UINC01022889">
    <property type="protein sequence ID" value="SVA93441.1"/>
    <property type="molecule type" value="Genomic_DNA"/>
</dbReference>
<feature type="domain" description="Rod shape-determining protein MreC beta-barrel core" evidence="5">
    <location>
        <begin position="122"/>
        <end position="275"/>
    </location>
</feature>
<dbReference type="Gene3D" id="2.40.10.340">
    <property type="entry name" value="Rod shape-determining protein MreC, domain 1"/>
    <property type="match status" value="1"/>
</dbReference>
<protein>
    <recommendedName>
        <fullName evidence="2">Cell shape-determining protein MreC</fullName>
    </recommendedName>
    <alternativeName>
        <fullName evidence="4">Cell shape protein MreC</fullName>
    </alternativeName>
</protein>
<keyword evidence="3" id="KW-0133">Cell shape</keyword>
<dbReference type="GO" id="GO:0008360">
    <property type="term" value="P:regulation of cell shape"/>
    <property type="evidence" value="ECO:0007669"/>
    <property type="project" value="UniProtKB-KW"/>
</dbReference>